<sequence length="349" mass="39771">MANKRIWLKCLMVIIFFMTIVANIVLANDKSFIVRGNNVTEWDSVRYPYKSLYGISKRLKCDGSIHQQFNECERTAHHTWQVTIDDYSKKFCCFIWQTLACERDVAAKCSVDYAKKLEANAEQSYKSMCDGVGSARDSWTCWFTGERTDTILWIIGIVLLILATICACLGIRLYNSNKTKPGLEKIGNPENYKEDVRLYLETFEARNPKFSAILKATTAKQPDATKLTRPKSFHHMERPTPEGVAAGMHPDVSIKPVRPKSFHHSERPTPEIVAAGMRKQDILDRPPTLQRTTSVQQPDTSIKPIRPKSFHHTERPTPDGVAAGMKRQEIFDRPPTLQRTTSLQQPDAR</sequence>
<accession>A0A922HHV9</accession>
<feature type="compositionally biased region" description="Polar residues" evidence="1">
    <location>
        <begin position="337"/>
        <end position="349"/>
    </location>
</feature>
<evidence type="ECO:0000313" key="4">
    <source>
        <dbReference type="Proteomes" id="UP000790347"/>
    </source>
</evidence>
<keyword evidence="4" id="KW-1185">Reference proteome</keyword>
<protein>
    <submittedName>
        <fullName evidence="3">Uncharacterized protein</fullName>
    </submittedName>
</protein>
<dbReference type="EMBL" id="ASGP02000008">
    <property type="protein sequence ID" value="KAH9493668.1"/>
    <property type="molecule type" value="Genomic_DNA"/>
</dbReference>
<name>A0A922HHV9_DERFA</name>
<organism evidence="3 4">
    <name type="scientific">Dermatophagoides farinae</name>
    <name type="common">American house dust mite</name>
    <dbReference type="NCBI Taxonomy" id="6954"/>
    <lineage>
        <taxon>Eukaryota</taxon>
        <taxon>Metazoa</taxon>
        <taxon>Ecdysozoa</taxon>
        <taxon>Arthropoda</taxon>
        <taxon>Chelicerata</taxon>
        <taxon>Arachnida</taxon>
        <taxon>Acari</taxon>
        <taxon>Acariformes</taxon>
        <taxon>Sarcoptiformes</taxon>
        <taxon>Astigmata</taxon>
        <taxon>Psoroptidia</taxon>
        <taxon>Analgoidea</taxon>
        <taxon>Pyroglyphidae</taxon>
        <taxon>Dermatophagoidinae</taxon>
        <taxon>Dermatophagoides</taxon>
    </lineage>
</organism>
<feature type="transmembrane region" description="Helical" evidence="2">
    <location>
        <begin position="151"/>
        <end position="174"/>
    </location>
</feature>
<dbReference type="AlphaFoldDB" id="A0A922HHV9"/>
<proteinExistence type="predicted"/>
<evidence type="ECO:0000256" key="2">
    <source>
        <dbReference type="SAM" id="Phobius"/>
    </source>
</evidence>
<evidence type="ECO:0000313" key="3">
    <source>
        <dbReference type="EMBL" id="KAH9493668.1"/>
    </source>
</evidence>
<feature type="transmembrane region" description="Helical" evidence="2">
    <location>
        <begin position="6"/>
        <end position="26"/>
    </location>
</feature>
<reference evidence="3" key="1">
    <citation type="submission" date="2013-05" db="EMBL/GenBank/DDBJ databases">
        <authorList>
            <person name="Yim A.K.Y."/>
            <person name="Chan T.F."/>
            <person name="Ji K.M."/>
            <person name="Liu X.Y."/>
            <person name="Zhou J.W."/>
            <person name="Li R.Q."/>
            <person name="Yang K.Y."/>
            <person name="Li J."/>
            <person name="Li M."/>
            <person name="Law P.T.W."/>
            <person name="Wu Y.L."/>
            <person name="Cai Z.L."/>
            <person name="Qin H."/>
            <person name="Bao Y."/>
            <person name="Leung R.K.K."/>
            <person name="Ng P.K.S."/>
            <person name="Zou J."/>
            <person name="Zhong X.J."/>
            <person name="Ran P.X."/>
            <person name="Zhong N.S."/>
            <person name="Liu Z.G."/>
            <person name="Tsui S.K.W."/>
        </authorList>
    </citation>
    <scope>NUCLEOTIDE SEQUENCE</scope>
    <source>
        <strain evidence="3">Derf</strain>
        <tissue evidence="3">Whole organism</tissue>
    </source>
</reference>
<dbReference type="Proteomes" id="UP000790347">
    <property type="component" value="Unassembled WGS sequence"/>
</dbReference>
<comment type="caution">
    <text evidence="3">The sequence shown here is derived from an EMBL/GenBank/DDBJ whole genome shotgun (WGS) entry which is preliminary data.</text>
</comment>
<keyword evidence="2" id="KW-0472">Membrane</keyword>
<evidence type="ECO:0000256" key="1">
    <source>
        <dbReference type="SAM" id="MobiDB-lite"/>
    </source>
</evidence>
<feature type="region of interest" description="Disordered" evidence="1">
    <location>
        <begin position="285"/>
        <end position="349"/>
    </location>
</feature>
<gene>
    <name evidence="3" type="ORF">DERF_014406</name>
</gene>
<keyword evidence="2" id="KW-1133">Transmembrane helix</keyword>
<keyword evidence="2" id="KW-0812">Transmembrane</keyword>
<reference evidence="3" key="2">
    <citation type="journal article" date="2022" name="Res Sq">
        <title>Comparative Genomics Reveals Insights into the Divergent Evolution of Astigmatic Mites and Household Pest Adaptations.</title>
        <authorList>
            <person name="Xiong Q."/>
            <person name="Wan A.T.-Y."/>
            <person name="Liu X.-Y."/>
            <person name="Fung C.S.-H."/>
            <person name="Xiao X."/>
            <person name="Malainual N."/>
            <person name="Hou J."/>
            <person name="Wang L."/>
            <person name="Wang M."/>
            <person name="Yang K."/>
            <person name="Cui Y."/>
            <person name="Leung E."/>
            <person name="Nong W."/>
            <person name="Shin S.-K."/>
            <person name="Au S."/>
            <person name="Jeong K.Y."/>
            <person name="Chew F.T."/>
            <person name="Hui J."/>
            <person name="Leung T.F."/>
            <person name="Tungtrongchitr A."/>
            <person name="Zhong N."/>
            <person name="Liu Z."/>
            <person name="Tsui S."/>
        </authorList>
    </citation>
    <scope>NUCLEOTIDE SEQUENCE</scope>
    <source>
        <strain evidence="3">Derf</strain>
        <tissue evidence="3">Whole organism</tissue>
    </source>
</reference>
<feature type="compositionally biased region" description="Polar residues" evidence="1">
    <location>
        <begin position="289"/>
        <end position="300"/>
    </location>
</feature>